<protein>
    <submittedName>
        <fullName evidence="1">Uncharacterized protein</fullName>
    </submittedName>
</protein>
<evidence type="ECO:0000313" key="2">
    <source>
        <dbReference type="Proteomes" id="UP000218811"/>
    </source>
</evidence>
<keyword evidence="2" id="KW-1185">Reference proteome</keyword>
<dbReference type="OMA" id="IRWASSN"/>
<dbReference type="AlphaFoldDB" id="A0A2H3JKE7"/>
<dbReference type="EMBL" id="KB468053">
    <property type="protein sequence ID" value="PCH40333.1"/>
    <property type="molecule type" value="Genomic_DNA"/>
</dbReference>
<accession>A0A2H3JKE7</accession>
<evidence type="ECO:0000313" key="1">
    <source>
        <dbReference type="EMBL" id="PCH40333.1"/>
    </source>
</evidence>
<gene>
    <name evidence="1" type="ORF">WOLCODRAFT_150373</name>
</gene>
<dbReference type="OrthoDB" id="3265206at2759"/>
<proteinExistence type="predicted"/>
<name>A0A2H3JKE7_WOLCO</name>
<dbReference type="Proteomes" id="UP000218811">
    <property type="component" value="Unassembled WGS sequence"/>
</dbReference>
<sequence>MSVTIDVGAVIKEIRETVLAIQSNLKTAKEQNEAAQLIVYRALSIHPAIAHMRPPTDVLADLDWYTELRAPVLSAAFFGSLGKNEHFKRLAKLGETGTRARIMLLLCWVIGHRLPKDRVEQLLSTALHDALGHADAAALMDGIQRHAAVQKVVGDLAKMVKTRLPLPTSYNPFYGPDFVAADEDKALPRAELWAYELPEDQRYEFDVKRNSTVLLRGIPGRVLIPTTKLSLLCILWLSRNFGLGHKVYSASDIVADAFWNADPPPSSTQKDLSGLSDAIGGTSLPATSHLGDALRLLPMEDWVHERFCHIYPVHQWIHDPILRALLLNSFASDPRLEALPSLDRVVEMSKISACLRPRLLPDVWEAVVVYVSASALEMIARHPLGDQPTQIGTRLMSDTQKCMPVIFADAARMIWTTQHLMQVCQAFGEFFVFLIAPHILYPADPKISRIPLIKSVASEMVNRLPPVDPDACTCGQCVALSENAWTRGKFFIDQYDSLISSSDPTKCSALSDTWELAMQDAEEWLDSVMGRCISSIDLLPKRRRLGPLVLDLLNVMGIPLGSDLDTSSLLRFLTALRYYNTHHLPDSLAVPLPPSEDLIGYMSAIGYFPEFTDYDFGDLPPTRVQVLSTAGGWLSQMPDSGLEQTETTVSFLFPLPDELRITPMDGAGPMLIAAIYMPRLPPDVPILTIPAPHVATDIDDAVPLRELPEVDGADIQLHVSFLPAPGYPDPAEAAMLDTGSETELVESKVAQLVACVSGRLIQSWWQPRVIAGRACQHAGRHRQLDRCSFSCADILLQVRYPDPDFLRRTAWFRSTPVRKRSMEGVPEYFEALVSEHKRRTTRLTERHGLFEAQRMTFVRCHDVDESVIDAVVVLAGSLGKRVYIVHAKECADCAIDAMRDNGCTVGIFTVLERFSSCAVCNAQRERAQDIAQNNEELVHMTAEGKEMTERMLELTMEGFGYVGELVSHAI</sequence>
<organism evidence="1 2">
    <name type="scientific">Wolfiporia cocos (strain MD-104)</name>
    <name type="common">Brown rot fungus</name>
    <dbReference type="NCBI Taxonomy" id="742152"/>
    <lineage>
        <taxon>Eukaryota</taxon>
        <taxon>Fungi</taxon>
        <taxon>Dikarya</taxon>
        <taxon>Basidiomycota</taxon>
        <taxon>Agaricomycotina</taxon>
        <taxon>Agaricomycetes</taxon>
        <taxon>Polyporales</taxon>
        <taxon>Phaeolaceae</taxon>
        <taxon>Wolfiporia</taxon>
    </lineage>
</organism>
<reference evidence="1 2" key="1">
    <citation type="journal article" date="2012" name="Science">
        <title>The Paleozoic origin of enzymatic lignin decomposition reconstructed from 31 fungal genomes.</title>
        <authorList>
            <person name="Floudas D."/>
            <person name="Binder M."/>
            <person name="Riley R."/>
            <person name="Barry K."/>
            <person name="Blanchette R.A."/>
            <person name="Henrissat B."/>
            <person name="Martinez A.T."/>
            <person name="Otillar R."/>
            <person name="Spatafora J.W."/>
            <person name="Yadav J.S."/>
            <person name="Aerts A."/>
            <person name="Benoit I."/>
            <person name="Boyd A."/>
            <person name="Carlson A."/>
            <person name="Copeland A."/>
            <person name="Coutinho P.M."/>
            <person name="de Vries R.P."/>
            <person name="Ferreira P."/>
            <person name="Findley K."/>
            <person name="Foster B."/>
            <person name="Gaskell J."/>
            <person name="Glotzer D."/>
            <person name="Gorecki P."/>
            <person name="Heitman J."/>
            <person name="Hesse C."/>
            <person name="Hori C."/>
            <person name="Igarashi K."/>
            <person name="Jurgens J.A."/>
            <person name="Kallen N."/>
            <person name="Kersten P."/>
            <person name="Kohler A."/>
            <person name="Kuees U."/>
            <person name="Kumar T.K.A."/>
            <person name="Kuo A."/>
            <person name="LaButti K."/>
            <person name="Larrondo L.F."/>
            <person name="Lindquist E."/>
            <person name="Ling A."/>
            <person name="Lombard V."/>
            <person name="Lucas S."/>
            <person name="Lundell T."/>
            <person name="Martin R."/>
            <person name="McLaughlin D.J."/>
            <person name="Morgenstern I."/>
            <person name="Morin E."/>
            <person name="Murat C."/>
            <person name="Nagy L.G."/>
            <person name="Nolan M."/>
            <person name="Ohm R.A."/>
            <person name="Patyshakuliyeva A."/>
            <person name="Rokas A."/>
            <person name="Ruiz-Duenas F.J."/>
            <person name="Sabat G."/>
            <person name="Salamov A."/>
            <person name="Samejima M."/>
            <person name="Schmutz J."/>
            <person name="Slot J.C."/>
            <person name="St John F."/>
            <person name="Stenlid J."/>
            <person name="Sun H."/>
            <person name="Sun S."/>
            <person name="Syed K."/>
            <person name="Tsang A."/>
            <person name="Wiebenga A."/>
            <person name="Young D."/>
            <person name="Pisabarro A."/>
            <person name="Eastwood D.C."/>
            <person name="Martin F."/>
            <person name="Cullen D."/>
            <person name="Grigoriev I.V."/>
            <person name="Hibbett D.S."/>
        </authorList>
    </citation>
    <scope>NUCLEOTIDE SEQUENCE [LARGE SCALE GENOMIC DNA]</scope>
    <source>
        <strain evidence="1 2">MD-104</strain>
    </source>
</reference>